<reference evidence="2 3" key="1">
    <citation type="submission" date="2019-03" db="EMBL/GenBank/DDBJ databases">
        <title>Genomic Encyclopedia of Type Strains, Phase IV (KMG-IV): sequencing the most valuable type-strain genomes for metagenomic binning, comparative biology and taxonomic classification.</title>
        <authorList>
            <person name="Goeker M."/>
        </authorList>
    </citation>
    <scope>NUCLEOTIDE SEQUENCE [LARGE SCALE GENOMIC DNA]</scope>
    <source>
        <strain evidence="2 3">DSM 203</strain>
    </source>
</reference>
<gene>
    <name evidence="2" type="ORF">EDC29_11321</name>
</gene>
<dbReference type="EMBL" id="SMDC01000013">
    <property type="protein sequence ID" value="TCW34038.1"/>
    <property type="molecule type" value="Genomic_DNA"/>
</dbReference>
<name>A0A4R4A5M7_MARGR</name>
<dbReference type="InterPro" id="IPR029060">
    <property type="entry name" value="PIN-like_dom_sf"/>
</dbReference>
<protein>
    <submittedName>
        <fullName evidence="2">Putative nucleic acid-binding protein</fullName>
    </submittedName>
</protein>
<organism evidence="2 3">
    <name type="scientific">Marichromatium gracile</name>
    <name type="common">Chromatium gracile</name>
    <dbReference type="NCBI Taxonomy" id="1048"/>
    <lineage>
        <taxon>Bacteria</taxon>
        <taxon>Pseudomonadati</taxon>
        <taxon>Pseudomonadota</taxon>
        <taxon>Gammaproteobacteria</taxon>
        <taxon>Chromatiales</taxon>
        <taxon>Chromatiaceae</taxon>
        <taxon>Marichromatium</taxon>
    </lineage>
</organism>
<dbReference type="Proteomes" id="UP000295247">
    <property type="component" value="Unassembled WGS sequence"/>
</dbReference>
<feature type="domain" description="PIN" evidence="1">
    <location>
        <begin position="6"/>
        <end position="118"/>
    </location>
</feature>
<comment type="caution">
    <text evidence="2">The sequence shown here is derived from an EMBL/GenBank/DDBJ whole genome shotgun (WGS) entry which is preliminary data.</text>
</comment>
<dbReference type="InterPro" id="IPR002716">
    <property type="entry name" value="PIN_dom"/>
</dbReference>
<dbReference type="SUPFAM" id="SSF88723">
    <property type="entry name" value="PIN domain-like"/>
    <property type="match status" value="1"/>
</dbReference>
<proteinExistence type="predicted"/>
<sequence>MSDTPKALFDVTVLTAAMAAEDSRNGPARAAFGLVTDGRVRGYICASAIDALHDFLSRTQGQRQARGALDRLRALFEIAPVDAGIVDAAMELGWDYLDDALTHECARAQGLDYLITANPEDFPGSALKVQPPETFLRELHG</sequence>
<accession>A0A4R4A5M7</accession>
<dbReference type="Pfam" id="PF13470">
    <property type="entry name" value="PIN_3"/>
    <property type="match status" value="1"/>
</dbReference>
<dbReference type="AlphaFoldDB" id="A0A4R4A5M7"/>
<dbReference type="RefSeq" id="WP_123139776.1">
    <property type="nucleotide sequence ID" value="NZ_NRRH01000024.1"/>
</dbReference>
<evidence type="ECO:0000313" key="3">
    <source>
        <dbReference type="Proteomes" id="UP000295247"/>
    </source>
</evidence>
<evidence type="ECO:0000313" key="2">
    <source>
        <dbReference type="EMBL" id="TCW34038.1"/>
    </source>
</evidence>
<evidence type="ECO:0000259" key="1">
    <source>
        <dbReference type="Pfam" id="PF13470"/>
    </source>
</evidence>